<reference evidence="3" key="1">
    <citation type="submission" date="2019-03" db="EMBL/GenBank/DDBJ databases">
        <authorList>
            <person name="Danneels B."/>
        </authorList>
    </citation>
    <scope>NUCLEOTIDE SEQUENCE</scope>
</reference>
<name>A0A484UMD2_9ZZZZ</name>
<feature type="transmembrane region" description="Helical" evidence="2">
    <location>
        <begin position="67"/>
        <end position="84"/>
    </location>
</feature>
<keyword evidence="2" id="KW-0812">Transmembrane</keyword>
<sequence length="168" mass="17961">MKCFKPVLASWVLSCLLGMSAIEAKGAPGPAGPSGPARMGPGAGGPGPHAAPGPRRGHGLPDGARELWIGSMLYFFAAGTYYLWNTERDRYEPAPAPAVGASYDVIAYPTQGQTDEQQARDRYECHGWAVQQSGFDPARAQGAPAEQTADRYRRALSACLQGRYYSVQ</sequence>
<evidence type="ECO:0000256" key="1">
    <source>
        <dbReference type="SAM" id="MobiDB-lite"/>
    </source>
</evidence>
<dbReference type="AlphaFoldDB" id="A0A484UMD2"/>
<evidence type="ECO:0008006" key="4">
    <source>
        <dbReference type="Google" id="ProtNLM"/>
    </source>
</evidence>
<accession>A0A484UMD2</accession>
<evidence type="ECO:0000313" key="3">
    <source>
        <dbReference type="EMBL" id="VFR87775.1"/>
    </source>
</evidence>
<keyword evidence="2" id="KW-0472">Membrane</keyword>
<gene>
    <name evidence="3" type="ORF">RAN3_3577</name>
</gene>
<organism evidence="3">
    <name type="scientific">plant metagenome</name>
    <dbReference type="NCBI Taxonomy" id="1297885"/>
    <lineage>
        <taxon>unclassified sequences</taxon>
        <taxon>metagenomes</taxon>
        <taxon>organismal metagenomes</taxon>
    </lineage>
</organism>
<keyword evidence="2" id="KW-1133">Transmembrane helix</keyword>
<proteinExistence type="predicted"/>
<dbReference type="EMBL" id="CAADIO010000012">
    <property type="protein sequence ID" value="VFR87775.1"/>
    <property type="molecule type" value="Genomic_DNA"/>
</dbReference>
<protein>
    <recommendedName>
        <fullName evidence="4">Glycine zipper family protein</fullName>
    </recommendedName>
</protein>
<feature type="region of interest" description="Disordered" evidence="1">
    <location>
        <begin position="27"/>
        <end position="58"/>
    </location>
</feature>
<evidence type="ECO:0000256" key="2">
    <source>
        <dbReference type="SAM" id="Phobius"/>
    </source>
</evidence>